<evidence type="ECO:0000313" key="2">
    <source>
        <dbReference type="Proteomes" id="UP000308092"/>
    </source>
</evidence>
<accession>A0A4S3IZK9</accession>
<dbReference type="AlphaFoldDB" id="A0A4S3IZK9"/>
<sequence length="245" mass="28326">MQNGRLNLGDFLRHVTWFIIHNKDHIPHDSRLLLSNTFGKCYNPSSTESSRLRANEARKRISQIGEIDILPSPELLSSITEYKRSPSTFWTAESSVKLGPTDLGSAEFSRDTEGLFRYFYWQNRRNNMLEVLYRAFTTTATYLLVQRLCQNFEVTNLTPRVLRYCSGLVTDQHVTKERRQKVEDDIKADYRAGNVWNTYAGHLGGYGAFFLIGVVPSWMISAHELYQKPQDVPNRVFPLKGQLRN</sequence>
<dbReference type="VEuPathDB" id="FungiDB:EYZ11_012789"/>
<comment type="caution">
    <text evidence="1">The sequence shown here is derived from an EMBL/GenBank/DDBJ whole genome shotgun (WGS) entry which is preliminary data.</text>
</comment>
<gene>
    <name evidence="1" type="ORF">EYZ11_012789</name>
</gene>
<name>A0A4S3IZK9_9EURO</name>
<evidence type="ECO:0000313" key="1">
    <source>
        <dbReference type="EMBL" id="THC87765.1"/>
    </source>
</evidence>
<reference evidence="1 2" key="1">
    <citation type="submission" date="2019-03" db="EMBL/GenBank/DDBJ databases">
        <title>The genome sequence of a newly discovered highly antifungal drug resistant Aspergillus species, Aspergillus tanneri NIH 1004.</title>
        <authorList>
            <person name="Mounaud S."/>
            <person name="Singh I."/>
            <person name="Joardar V."/>
            <person name="Pakala S."/>
            <person name="Pakala S."/>
            <person name="Venepally P."/>
            <person name="Hoover J."/>
            <person name="Nierman W."/>
            <person name="Chung J."/>
            <person name="Losada L."/>
        </authorList>
    </citation>
    <scope>NUCLEOTIDE SEQUENCE [LARGE SCALE GENOMIC DNA]</scope>
    <source>
        <strain evidence="1 2">NIH1004</strain>
    </source>
</reference>
<proteinExistence type="predicted"/>
<protein>
    <submittedName>
        <fullName evidence="1">Uncharacterized protein</fullName>
    </submittedName>
</protein>
<dbReference type="Proteomes" id="UP000308092">
    <property type="component" value="Unassembled WGS sequence"/>
</dbReference>
<keyword evidence="2" id="KW-1185">Reference proteome</keyword>
<organism evidence="1 2">
    <name type="scientific">Aspergillus tanneri</name>
    <dbReference type="NCBI Taxonomy" id="1220188"/>
    <lineage>
        <taxon>Eukaryota</taxon>
        <taxon>Fungi</taxon>
        <taxon>Dikarya</taxon>
        <taxon>Ascomycota</taxon>
        <taxon>Pezizomycotina</taxon>
        <taxon>Eurotiomycetes</taxon>
        <taxon>Eurotiomycetidae</taxon>
        <taxon>Eurotiales</taxon>
        <taxon>Aspergillaceae</taxon>
        <taxon>Aspergillus</taxon>
        <taxon>Aspergillus subgen. Circumdati</taxon>
    </lineage>
</organism>
<dbReference type="EMBL" id="SOSA01001052">
    <property type="protein sequence ID" value="THC87765.1"/>
    <property type="molecule type" value="Genomic_DNA"/>
</dbReference>